<evidence type="ECO:0000313" key="2">
    <source>
        <dbReference type="Proteomes" id="UP001281147"/>
    </source>
</evidence>
<proteinExistence type="predicted"/>
<accession>A0ACC3NWN2</accession>
<comment type="caution">
    <text evidence="1">The sequence shown here is derived from an EMBL/GenBank/DDBJ whole genome shotgun (WGS) entry which is preliminary data.</text>
</comment>
<reference evidence="1" key="1">
    <citation type="submission" date="2023-07" db="EMBL/GenBank/DDBJ databases">
        <title>Black Yeasts Isolated from many extreme environments.</title>
        <authorList>
            <person name="Coleine C."/>
            <person name="Stajich J.E."/>
            <person name="Selbmann L."/>
        </authorList>
    </citation>
    <scope>NUCLEOTIDE SEQUENCE</scope>
    <source>
        <strain evidence="1">CCFEE 5714</strain>
    </source>
</reference>
<evidence type="ECO:0000313" key="1">
    <source>
        <dbReference type="EMBL" id="KAK3724467.1"/>
    </source>
</evidence>
<name>A0ACC3NWN2_9PEZI</name>
<dbReference type="EMBL" id="JAUTXU010000005">
    <property type="protein sequence ID" value="KAK3724467.1"/>
    <property type="molecule type" value="Genomic_DNA"/>
</dbReference>
<keyword evidence="2" id="KW-1185">Reference proteome</keyword>
<protein>
    <submittedName>
        <fullName evidence="1">Uncharacterized protein</fullName>
    </submittedName>
</protein>
<sequence>MTSKPGLKPFDQQSGLRRVSSRKTLASTGGHSRLCVRNNTRRLRSRLRDLIRSDGKAPNETNYFTGRLPTELRLQIYEHVLQFGVPIKLDRQPRRTTRSKIACILLSNRLIYMEALPVLYDLNTIVIRRAELCRYKSSKRPQLSCKPELVQRLYVDDLHPSYRPSILPFVDALRQMPRLKEVSIDYYRHATAVQALAKALHETADVASELQLTCVGIGRYHLTGEWLEGVEFELRNVPLVETWSKVTALPRPDPFLPYLRANRVLWKDLKHIEARCYDRRAFRRMVVQTLMLVAEHDSQLIPASFARVWPGDLPMDLRKVEGFGRPRFLHELNCRLQCFLDSGAIVIRDPVVRRP</sequence>
<organism evidence="1 2">
    <name type="scientific">Vermiconidia calcicola</name>
    <dbReference type="NCBI Taxonomy" id="1690605"/>
    <lineage>
        <taxon>Eukaryota</taxon>
        <taxon>Fungi</taxon>
        <taxon>Dikarya</taxon>
        <taxon>Ascomycota</taxon>
        <taxon>Pezizomycotina</taxon>
        <taxon>Dothideomycetes</taxon>
        <taxon>Dothideomycetidae</taxon>
        <taxon>Mycosphaerellales</taxon>
        <taxon>Extremaceae</taxon>
        <taxon>Vermiconidia</taxon>
    </lineage>
</organism>
<gene>
    <name evidence="1" type="ORF">LTR37_001091</name>
</gene>
<dbReference type="Proteomes" id="UP001281147">
    <property type="component" value="Unassembled WGS sequence"/>
</dbReference>